<dbReference type="NCBIfam" id="TIGR02937">
    <property type="entry name" value="sigma70-ECF"/>
    <property type="match status" value="1"/>
</dbReference>
<dbReference type="InterPro" id="IPR014284">
    <property type="entry name" value="RNA_pol_sigma-70_dom"/>
</dbReference>
<dbReference type="Gene3D" id="1.10.1740.10">
    <property type="match status" value="1"/>
</dbReference>
<keyword evidence="2" id="KW-0805">Transcription regulation</keyword>
<dbReference type="Pfam" id="PF08281">
    <property type="entry name" value="Sigma70_r4_2"/>
    <property type="match status" value="1"/>
</dbReference>
<sequence>MDILELLKRAQKGDREAYAELFGQYEGDLYRAAYIYVGNPDDALDVVQETAYRSYKSIRGLKEPRYFKTWLVKIAIRCAMDVYRKRRNEAAWKPAYEETLLAEEETDVPLAISLQALLELLDVQEKQVVLLRYYYDLTIREVSEVMELPLGTAKTMLYRALAKLKRRAGEEGQDAYR</sequence>
<dbReference type="Pfam" id="PF04542">
    <property type="entry name" value="Sigma70_r2"/>
    <property type="match status" value="1"/>
</dbReference>
<dbReference type="InterPro" id="IPR039425">
    <property type="entry name" value="RNA_pol_sigma-70-like"/>
</dbReference>
<evidence type="ECO:0000313" key="7">
    <source>
        <dbReference type="EMBL" id="MDG0794101.1"/>
    </source>
</evidence>
<keyword evidence="4" id="KW-0804">Transcription</keyword>
<protein>
    <submittedName>
        <fullName evidence="7">Sigma-70 family RNA polymerase sigma factor</fullName>
    </submittedName>
</protein>
<evidence type="ECO:0000259" key="6">
    <source>
        <dbReference type="Pfam" id="PF08281"/>
    </source>
</evidence>
<organism evidence="7 8">
    <name type="scientific">Cohnella ginsengisoli</name>
    <dbReference type="NCBI Taxonomy" id="425004"/>
    <lineage>
        <taxon>Bacteria</taxon>
        <taxon>Bacillati</taxon>
        <taxon>Bacillota</taxon>
        <taxon>Bacilli</taxon>
        <taxon>Bacillales</taxon>
        <taxon>Paenibacillaceae</taxon>
        <taxon>Cohnella</taxon>
    </lineage>
</organism>
<gene>
    <name evidence="7" type="ORF">OMP38_27185</name>
</gene>
<keyword evidence="3" id="KW-0731">Sigma factor</keyword>
<accession>A0A9X4KLQ4</accession>
<dbReference type="GO" id="GO:0016987">
    <property type="term" value="F:sigma factor activity"/>
    <property type="evidence" value="ECO:0007669"/>
    <property type="project" value="UniProtKB-KW"/>
</dbReference>
<keyword evidence="8" id="KW-1185">Reference proteome</keyword>
<dbReference type="AlphaFoldDB" id="A0A9X4KLQ4"/>
<dbReference type="InterPro" id="IPR013324">
    <property type="entry name" value="RNA_pol_sigma_r3/r4-like"/>
</dbReference>
<dbReference type="CDD" id="cd06171">
    <property type="entry name" value="Sigma70_r4"/>
    <property type="match status" value="1"/>
</dbReference>
<reference evidence="7 8" key="1">
    <citation type="submission" date="2022-10" db="EMBL/GenBank/DDBJ databases">
        <title>Comparative genomic analysis of Cohnella hashimotonis sp. nov., isolated from the International Space Station.</title>
        <authorList>
            <person name="Simpson A."/>
            <person name="Venkateswaran K."/>
        </authorList>
    </citation>
    <scope>NUCLEOTIDE SEQUENCE [LARGE SCALE GENOMIC DNA]</scope>
    <source>
        <strain evidence="7 8">DSM 18997</strain>
    </source>
</reference>
<dbReference type="InterPro" id="IPR013325">
    <property type="entry name" value="RNA_pol_sigma_r2"/>
</dbReference>
<dbReference type="EMBL" id="JAPDHZ010000006">
    <property type="protein sequence ID" value="MDG0794101.1"/>
    <property type="molecule type" value="Genomic_DNA"/>
</dbReference>
<evidence type="ECO:0000259" key="5">
    <source>
        <dbReference type="Pfam" id="PF04542"/>
    </source>
</evidence>
<feature type="domain" description="RNA polymerase sigma-70 region 2" evidence="5">
    <location>
        <begin position="21"/>
        <end position="87"/>
    </location>
</feature>
<evidence type="ECO:0000256" key="4">
    <source>
        <dbReference type="ARBA" id="ARBA00023163"/>
    </source>
</evidence>
<dbReference type="SUPFAM" id="SSF88659">
    <property type="entry name" value="Sigma3 and sigma4 domains of RNA polymerase sigma factors"/>
    <property type="match status" value="1"/>
</dbReference>
<comment type="similarity">
    <text evidence="1">Belongs to the sigma-70 factor family. ECF subfamily.</text>
</comment>
<proteinExistence type="inferred from homology"/>
<dbReference type="InterPro" id="IPR036388">
    <property type="entry name" value="WH-like_DNA-bd_sf"/>
</dbReference>
<evidence type="ECO:0000256" key="2">
    <source>
        <dbReference type="ARBA" id="ARBA00023015"/>
    </source>
</evidence>
<dbReference type="GO" id="GO:0003677">
    <property type="term" value="F:DNA binding"/>
    <property type="evidence" value="ECO:0007669"/>
    <property type="project" value="InterPro"/>
</dbReference>
<dbReference type="InterPro" id="IPR007627">
    <property type="entry name" value="RNA_pol_sigma70_r2"/>
</dbReference>
<dbReference type="GO" id="GO:0006352">
    <property type="term" value="P:DNA-templated transcription initiation"/>
    <property type="evidence" value="ECO:0007669"/>
    <property type="project" value="InterPro"/>
</dbReference>
<feature type="domain" description="RNA polymerase sigma factor 70 region 4 type 2" evidence="6">
    <location>
        <begin position="113"/>
        <end position="164"/>
    </location>
</feature>
<dbReference type="Gene3D" id="1.10.10.10">
    <property type="entry name" value="Winged helix-like DNA-binding domain superfamily/Winged helix DNA-binding domain"/>
    <property type="match status" value="1"/>
</dbReference>
<dbReference type="SUPFAM" id="SSF88946">
    <property type="entry name" value="Sigma2 domain of RNA polymerase sigma factors"/>
    <property type="match status" value="1"/>
</dbReference>
<dbReference type="InterPro" id="IPR013249">
    <property type="entry name" value="RNA_pol_sigma70_r4_t2"/>
</dbReference>
<dbReference type="Proteomes" id="UP001153387">
    <property type="component" value="Unassembled WGS sequence"/>
</dbReference>
<dbReference type="PANTHER" id="PTHR43133:SF51">
    <property type="entry name" value="RNA POLYMERASE SIGMA FACTOR"/>
    <property type="match status" value="1"/>
</dbReference>
<evidence type="ECO:0000256" key="3">
    <source>
        <dbReference type="ARBA" id="ARBA00023082"/>
    </source>
</evidence>
<dbReference type="PANTHER" id="PTHR43133">
    <property type="entry name" value="RNA POLYMERASE ECF-TYPE SIGMA FACTO"/>
    <property type="match status" value="1"/>
</dbReference>
<evidence type="ECO:0000313" key="8">
    <source>
        <dbReference type="Proteomes" id="UP001153387"/>
    </source>
</evidence>
<comment type="caution">
    <text evidence="7">The sequence shown here is derived from an EMBL/GenBank/DDBJ whole genome shotgun (WGS) entry which is preliminary data.</text>
</comment>
<name>A0A9X4KLQ4_9BACL</name>
<evidence type="ECO:0000256" key="1">
    <source>
        <dbReference type="ARBA" id="ARBA00010641"/>
    </source>
</evidence>